<protein>
    <submittedName>
        <fullName evidence="1">Tryptophan 2,3-dioxygenase family protein</fullName>
    </submittedName>
</protein>
<name>A0ABW6RI98_9ACTN</name>
<proteinExistence type="predicted"/>
<dbReference type="PANTHER" id="PTHR10138:SF0">
    <property type="entry name" value="TRYPTOPHAN 2,3-DIOXYGENASE"/>
    <property type="match status" value="1"/>
</dbReference>
<dbReference type="RefSeq" id="WP_387896457.1">
    <property type="nucleotide sequence ID" value="NZ_JBIAPK010000006.1"/>
</dbReference>
<evidence type="ECO:0000313" key="2">
    <source>
        <dbReference type="Proteomes" id="UP001601976"/>
    </source>
</evidence>
<keyword evidence="2" id="KW-1185">Reference proteome</keyword>
<dbReference type="Proteomes" id="UP001601976">
    <property type="component" value="Unassembled WGS sequence"/>
</dbReference>
<dbReference type="PANTHER" id="PTHR10138">
    <property type="entry name" value="TRYPTOPHAN 2,3-DIOXYGENASE"/>
    <property type="match status" value="1"/>
</dbReference>
<organism evidence="1 2">
    <name type="scientific">Streptomyces flavidovirens</name>
    <dbReference type="NCBI Taxonomy" id="67298"/>
    <lineage>
        <taxon>Bacteria</taxon>
        <taxon>Bacillati</taxon>
        <taxon>Actinomycetota</taxon>
        <taxon>Actinomycetes</taxon>
        <taxon>Kitasatosporales</taxon>
        <taxon>Streptomycetaceae</taxon>
        <taxon>Streptomyces</taxon>
    </lineage>
</organism>
<dbReference type="Gene3D" id="1.20.58.480">
    <property type="match status" value="2"/>
</dbReference>
<dbReference type="EMBL" id="JBIAPK010000006">
    <property type="protein sequence ID" value="MFF3341257.1"/>
    <property type="molecule type" value="Genomic_DNA"/>
</dbReference>
<evidence type="ECO:0000313" key="1">
    <source>
        <dbReference type="EMBL" id="MFF3341257.1"/>
    </source>
</evidence>
<dbReference type="Pfam" id="PF03301">
    <property type="entry name" value="Trp_dioxygenase"/>
    <property type="match status" value="1"/>
</dbReference>
<gene>
    <name evidence="1" type="ORF">ACFYWW_21350</name>
</gene>
<dbReference type="SUPFAM" id="SSF140959">
    <property type="entry name" value="Indolic compounds 2,3-dioxygenase-like"/>
    <property type="match status" value="1"/>
</dbReference>
<comment type="caution">
    <text evidence="1">The sequence shown here is derived from an EMBL/GenBank/DDBJ whole genome shotgun (WGS) entry which is preliminary data.</text>
</comment>
<reference evidence="1 2" key="1">
    <citation type="submission" date="2024-10" db="EMBL/GenBank/DDBJ databases">
        <title>The Natural Products Discovery Center: Release of the First 8490 Sequenced Strains for Exploring Actinobacteria Biosynthetic Diversity.</title>
        <authorList>
            <person name="Kalkreuter E."/>
            <person name="Kautsar S.A."/>
            <person name="Yang D."/>
            <person name="Bader C.D."/>
            <person name="Teijaro C.N."/>
            <person name="Fluegel L."/>
            <person name="Davis C.M."/>
            <person name="Simpson J.R."/>
            <person name="Lauterbach L."/>
            <person name="Steele A.D."/>
            <person name="Gui C."/>
            <person name="Meng S."/>
            <person name="Li G."/>
            <person name="Viehrig K."/>
            <person name="Ye F."/>
            <person name="Su P."/>
            <person name="Kiefer A.F."/>
            <person name="Nichols A."/>
            <person name="Cepeda A.J."/>
            <person name="Yan W."/>
            <person name="Fan B."/>
            <person name="Jiang Y."/>
            <person name="Adhikari A."/>
            <person name="Zheng C.-J."/>
            <person name="Schuster L."/>
            <person name="Cowan T.M."/>
            <person name="Smanski M.J."/>
            <person name="Chevrette M.G."/>
            <person name="De Carvalho L.P.S."/>
            <person name="Shen B."/>
        </authorList>
    </citation>
    <scope>NUCLEOTIDE SEQUENCE [LARGE SCALE GENOMIC DNA]</scope>
    <source>
        <strain evidence="1 2">NPDC003029</strain>
    </source>
</reference>
<sequence length="209" mass="22946">MESPYDCYLRLPDVLALQCPRTAEKYSAQWADEHFFIIVHQSAEVLASQALVDLRALQQVASDDQHRTLAYVRRVTAVIGLLEQHLALLEHLPPESFAGFRPLLDDASGGQSSQFAELFAAITECTEAAAPAGIEDTGPPTNVPGGGELAQAWWRLRSAVSLWRTRHLLLVEWMIGDQPGTGGTSGLAYLRARIDLPPRHPAESIDDHS</sequence>
<accession>A0ABW6RI98</accession>
<dbReference type="InterPro" id="IPR037217">
    <property type="entry name" value="Trp/Indoleamine_2_3_dOase-like"/>
</dbReference>
<dbReference type="InterPro" id="IPR004981">
    <property type="entry name" value="Trp_2_3_dOase"/>
</dbReference>